<evidence type="ECO:0000313" key="1">
    <source>
        <dbReference type="EMBL" id="EAT99708.1"/>
    </source>
</evidence>
<gene>
    <name evidence="1" type="ORF">CCV52592_0352</name>
</gene>
<sequence length="225" mass="25196">MKTLNELVNLEEPGWRLVKEWAAEAKNHFEILPRDERLAGEELVALQISTRSPMGAVVYESGGVLFYRGFVRLLGSGCDRMRRGLAGWNAKMMPDLPMQGWPYLIVADDVVGGVFAINDGGLGENAGVIYYLAPDTLEWEDTQLSYSDFVCWLFCGNVAKFYEPYFFEGWQDAVAKLGCDETFSFYPFSWSKEAQDMGVGALSQKAVSADESYRLMIEFVAKLGS</sequence>
<dbReference type="RefSeq" id="WP_009649730.1">
    <property type="nucleotide sequence ID" value="NC_009715.2"/>
</dbReference>
<dbReference type="KEGG" id="ccv:CCV52592_0352"/>
<proteinExistence type="predicted"/>
<protein>
    <recommendedName>
        <fullName evidence="3">DUF2625 domain-containing protein</fullName>
    </recommendedName>
</protein>
<dbReference type="AlphaFoldDB" id="A7GVX4"/>
<dbReference type="Pfam" id="PF10946">
    <property type="entry name" value="DUF2625"/>
    <property type="match status" value="1"/>
</dbReference>
<organism evidence="1 2">
    <name type="scientific">Campylobacter curvus (strain 525.92)</name>
    <dbReference type="NCBI Taxonomy" id="360105"/>
    <lineage>
        <taxon>Bacteria</taxon>
        <taxon>Pseudomonadati</taxon>
        <taxon>Campylobacterota</taxon>
        <taxon>Epsilonproteobacteria</taxon>
        <taxon>Campylobacterales</taxon>
        <taxon>Campylobacteraceae</taxon>
        <taxon>Campylobacter</taxon>
    </lineage>
</organism>
<dbReference type="NCBIfam" id="NF008498">
    <property type="entry name" value="PRK11408.1-5"/>
    <property type="match status" value="1"/>
</dbReference>
<dbReference type="InterPro" id="IPR021239">
    <property type="entry name" value="DUF2625"/>
</dbReference>
<accession>A7GVX4</accession>
<dbReference type="OrthoDB" id="1550811at2"/>
<dbReference type="HOGENOM" id="CLU_071055_0_0_7"/>
<dbReference type="Proteomes" id="UP000006380">
    <property type="component" value="Chromosome"/>
</dbReference>
<reference evidence="1" key="1">
    <citation type="submission" date="2016-07" db="EMBL/GenBank/DDBJ databases">
        <title>Comparative genomics of the Campylobacter concisus group.</title>
        <authorList>
            <person name="Miller W.G."/>
            <person name="Yee E."/>
            <person name="Chapman M.H."/>
            <person name="Huynh S."/>
            <person name="Bono J.L."/>
            <person name="On S.L.W."/>
            <person name="StLeger J."/>
            <person name="Foster G."/>
            <person name="Parker C.T."/>
        </authorList>
    </citation>
    <scope>NUCLEOTIDE SEQUENCE</scope>
    <source>
        <strain evidence="1">525.92</strain>
    </source>
</reference>
<dbReference type="STRING" id="360105.CCV52592_0352"/>
<name>A7GVX4_CAMC5</name>
<evidence type="ECO:0008006" key="3">
    <source>
        <dbReference type="Google" id="ProtNLM"/>
    </source>
</evidence>
<dbReference type="EMBL" id="CP000767">
    <property type="protein sequence ID" value="EAT99708.1"/>
    <property type="molecule type" value="Genomic_DNA"/>
</dbReference>
<keyword evidence="2" id="KW-1185">Reference proteome</keyword>
<evidence type="ECO:0000313" key="2">
    <source>
        <dbReference type="Proteomes" id="UP000006380"/>
    </source>
</evidence>